<feature type="domain" description="HTH lacI-type" evidence="5">
    <location>
        <begin position="13"/>
        <end position="67"/>
    </location>
</feature>
<keyword evidence="1" id="KW-0678">Repressor</keyword>
<dbReference type="Pfam" id="PF00356">
    <property type="entry name" value="LacI"/>
    <property type="match status" value="1"/>
</dbReference>
<organism evidence="6 7">
    <name type="scientific">Wenxinia saemankumensis</name>
    <dbReference type="NCBI Taxonomy" id="1447782"/>
    <lineage>
        <taxon>Bacteria</taxon>
        <taxon>Pseudomonadati</taxon>
        <taxon>Pseudomonadota</taxon>
        <taxon>Alphaproteobacteria</taxon>
        <taxon>Rhodobacterales</taxon>
        <taxon>Roseobacteraceae</taxon>
        <taxon>Wenxinia</taxon>
    </lineage>
</organism>
<dbReference type="PANTHER" id="PTHR30146">
    <property type="entry name" value="LACI-RELATED TRANSCRIPTIONAL REPRESSOR"/>
    <property type="match status" value="1"/>
</dbReference>
<protein>
    <submittedName>
        <fullName evidence="6">Transcriptional regulator, LacI family</fullName>
    </submittedName>
</protein>
<dbReference type="SUPFAM" id="SSF47413">
    <property type="entry name" value="lambda repressor-like DNA-binding domains"/>
    <property type="match status" value="1"/>
</dbReference>
<evidence type="ECO:0000259" key="5">
    <source>
        <dbReference type="PROSITE" id="PS50932"/>
    </source>
</evidence>
<sequence length="343" mass="36820">MSKITVSGPPARATIRTVAEDAGVSVAAVSKVLRGAYGVSDGLREKVEASIGRLGYRPSVAARGMRGRTWTVGVLLIDIANPFLSLVVEGANSRLQASRYKALIGVGHSASEIETGLIESMIDYRMDGILLVAPRSDGPTLEAIGEQIPVVTIAHHQPDAARFDTVNSDDRVGARLAVRGMLERGHRDIAFVFYTHSGDERTAVATQRKEGYLAAMAEAGLSDRARVLRVEGGGNIAPRDEGFDALLDLPDRPRAMVVWSDMHAVPLLNRARMRGIDVPGELAITGYDNTPVAALPLIGLSSVDQDPARIGEMAVNRLLERIEGRRAPSHDFVPPAFVPRSSH</sequence>
<evidence type="ECO:0000313" key="7">
    <source>
        <dbReference type="Proteomes" id="UP000184292"/>
    </source>
</evidence>
<dbReference type="Pfam" id="PF13377">
    <property type="entry name" value="Peripla_BP_3"/>
    <property type="match status" value="1"/>
</dbReference>
<dbReference type="Gene3D" id="1.10.260.40">
    <property type="entry name" value="lambda repressor-like DNA-binding domains"/>
    <property type="match status" value="1"/>
</dbReference>
<name>A0A1M6DXH2_9RHOB</name>
<gene>
    <name evidence="6" type="ORF">SAMN05444417_1658</name>
</gene>
<dbReference type="GO" id="GO:0003700">
    <property type="term" value="F:DNA-binding transcription factor activity"/>
    <property type="evidence" value="ECO:0007669"/>
    <property type="project" value="TreeGrafter"/>
</dbReference>
<dbReference type="PANTHER" id="PTHR30146:SF148">
    <property type="entry name" value="HTH-TYPE TRANSCRIPTIONAL REPRESSOR PURR-RELATED"/>
    <property type="match status" value="1"/>
</dbReference>
<dbReference type="InterPro" id="IPR010982">
    <property type="entry name" value="Lambda_DNA-bd_dom_sf"/>
</dbReference>
<dbReference type="GO" id="GO:0000976">
    <property type="term" value="F:transcription cis-regulatory region binding"/>
    <property type="evidence" value="ECO:0007669"/>
    <property type="project" value="TreeGrafter"/>
</dbReference>
<keyword evidence="4" id="KW-0804">Transcription</keyword>
<dbReference type="InterPro" id="IPR028082">
    <property type="entry name" value="Peripla_BP_I"/>
</dbReference>
<dbReference type="EMBL" id="FQYO01000003">
    <property type="protein sequence ID" value="SHI77865.1"/>
    <property type="molecule type" value="Genomic_DNA"/>
</dbReference>
<reference evidence="6 7" key="1">
    <citation type="submission" date="2016-11" db="EMBL/GenBank/DDBJ databases">
        <authorList>
            <person name="Jaros S."/>
            <person name="Januszkiewicz K."/>
            <person name="Wedrychowicz H."/>
        </authorList>
    </citation>
    <scope>NUCLEOTIDE SEQUENCE [LARGE SCALE GENOMIC DNA]</scope>
    <source>
        <strain evidence="6 7">DSM 100565</strain>
    </source>
</reference>
<dbReference type="RefSeq" id="WP_073328148.1">
    <property type="nucleotide sequence ID" value="NZ_FQYO01000003.1"/>
</dbReference>
<dbReference type="OrthoDB" id="8433438at2"/>
<dbReference type="InterPro" id="IPR000843">
    <property type="entry name" value="HTH_LacI"/>
</dbReference>
<dbReference type="Gene3D" id="3.40.50.2300">
    <property type="match status" value="2"/>
</dbReference>
<evidence type="ECO:0000256" key="4">
    <source>
        <dbReference type="ARBA" id="ARBA00023163"/>
    </source>
</evidence>
<dbReference type="CDD" id="cd06267">
    <property type="entry name" value="PBP1_LacI_sugar_binding-like"/>
    <property type="match status" value="1"/>
</dbReference>
<evidence type="ECO:0000313" key="6">
    <source>
        <dbReference type="EMBL" id="SHI77865.1"/>
    </source>
</evidence>
<evidence type="ECO:0000256" key="1">
    <source>
        <dbReference type="ARBA" id="ARBA00022491"/>
    </source>
</evidence>
<dbReference type="PROSITE" id="PS50932">
    <property type="entry name" value="HTH_LACI_2"/>
    <property type="match status" value="1"/>
</dbReference>
<dbReference type="Proteomes" id="UP000184292">
    <property type="component" value="Unassembled WGS sequence"/>
</dbReference>
<keyword evidence="2" id="KW-0805">Transcription regulation</keyword>
<keyword evidence="7" id="KW-1185">Reference proteome</keyword>
<dbReference type="SMART" id="SM00354">
    <property type="entry name" value="HTH_LACI"/>
    <property type="match status" value="1"/>
</dbReference>
<dbReference type="CDD" id="cd01392">
    <property type="entry name" value="HTH_LacI"/>
    <property type="match status" value="1"/>
</dbReference>
<dbReference type="AlphaFoldDB" id="A0A1M6DXH2"/>
<dbReference type="SUPFAM" id="SSF53822">
    <property type="entry name" value="Periplasmic binding protein-like I"/>
    <property type="match status" value="1"/>
</dbReference>
<evidence type="ECO:0000256" key="3">
    <source>
        <dbReference type="ARBA" id="ARBA00023125"/>
    </source>
</evidence>
<evidence type="ECO:0000256" key="2">
    <source>
        <dbReference type="ARBA" id="ARBA00023015"/>
    </source>
</evidence>
<dbReference type="InterPro" id="IPR046335">
    <property type="entry name" value="LacI/GalR-like_sensor"/>
</dbReference>
<accession>A0A1M6DXH2</accession>
<proteinExistence type="predicted"/>
<dbReference type="STRING" id="1447782.SAMN05444417_1658"/>
<keyword evidence="3" id="KW-0238">DNA-binding</keyword>